<evidence type="ECO:0000256" key="1">
    <source>
        <dbReference type="ARBA" id="ARBA00009995"/>
    </source>
</evidence>
<keyword evidence="3" id="KW-0328">Glycosyltransferase</keyword>
<proteinExistence type="inferred from homology"/>
<dbReference type="Gene3D" id="3.40.50.2000">
    <property type="entry name" value="Glycogen Phosphorylase B"/>
    <property type="match status" value="1"/>
</dbReference>
<name>A0AAN8IIU4_TRICO</name>
<evidence type="ECO:0000256" key="2">
    <source>
        <dbReference type="ARBA" id="ARBA00012544"/>
    </source>
</evidence>
<dbReference type="InterPro" id="IPR050271">
    <property type="entry name" value="UDP-glycosyltransferase"/>
</dbReference>
<keyword evidence="5" id="KW-0732">Signal</keyword>
<comment type="similarity">
    <text evidence="1">Belongs to the UDP-glycosyltransferase family.</text>
</comment>
<dbReference type="Pfam" id="PF00201">
    <property type="entry name" value="UDPGT"/>
    <property type="match status" value="1"/>
</dbReference>
<dbReference type="EC" id="2.4.1.17" evidence="2"/>
<comment type="catalytic activity">
    <reaction evidence="6">
        <text>glucuronate acceptor + UDP-alpha-D-glucuronate = acceptor beta-D-glucuronoside + UDP + H(+)</text>
        <dbReference type="Rhea" id="RHEA:21032"/>
        <dbReference type="ChEBI" id="CHEBI:15378"/>
        <dbReference type="ChEBI" id="CHEBI:58052"/>
        <dbReference type="ChEBI" id="CHEBI:58223"/>
        <dbReference type="ChEBI" id="CHEBI:132367"/>
        <dbReference type="ChEBI" id="CHEBI:132368"/>
        <dbReference type="EC" id="2.4.1.17"/>
    </reaction>
</comment>
<keyword evidence="8" id="KW-1185">Reference proteome</keyword>
<evidence type="ECO:0000256" key="4">
    <source>
        <dbReference type="ARBA" id="ARBA00022679"/>
    </source>
</evidence>
<dbReference type="PANTHER" id="PTHR48043">
    <property type="entry name" value="EG:EG0003.4 PROTEIN-RELATED"/>
    <property type="match status" value="1"/>
</dbReference>
<dbReference type="SUPFAM" id="SSF53756">
    <property type="entry name" value="UDP-Glycosyltransferase/glycogen phosphorylase"/>
    <property type="match status" value="1"/>
</dbReference>
<reference evidence="7 8" key="1">
    <citation type="submission" date="2019-10" db="EMBL/GenBank/DDBJ databases">
        <title>Assembly and Annotation for the nematode Trichostrongylus colubriformis.</title>
        <authorList>
            <person name="Martin J."/>
        </authorList>
    </citation>
    <scope>NUCLEOTIDE SEQUENCE [LARGE SCALE GENOMIC DNA]</scope>
    <source>
        <strain evidence="7">G859</strain>
        <tissue evidence="7">Whole worm</tissue>
    </source>
</reference>
<dbReference type="AlphaFoldDB" id="A0AAN8IIU4"/>
<evidence type="ECO:0000313" key="7">
    <source>
        <dbReference type="EMBL" id="KAK5975151.1"/>
    </source>
</evidence>
<evidence type="ECO:0000256" key="5">
    <source>
        <dbReference type="ARBA" id="ARBA00022729"/>
    </source>
</evidence>
<dbReference type="Proteomes" id="UP001331761">
    <property type="component" value="Unassembled WGS sequence"/>
</dbReference>
<keyword evidence="4" id="KW-0808">Transferase</keyword>
<evidence type="ECO:0000256" key="3">
    <source>
        <dbReference type="ARBA" id="ARBA00022676"/>
    </source>
</evidence>
<evidence type="ECO:0000313" key="8">
    <source>
        <dbReference type="Proteomes" id="UP001331761"/>
    </source>
</evidence>
<dbReference type="PANTHER" id="PTHR48043:SF68">
    <property type="entry name" value="GLUCURONOSYLTRANSFERASE"/>
    <property type="match status" value="1"/>
</dbReference>
<evidence type="ECO:0000256" key="6">
    <source>
        <dbReference type="ARBA" id="ARBA00047475"/>
    </source>
</evidence>
<sequence length="540" mass="61399">MATLQQLHVTLTRSNSAVPRQSSVADRAMLRLFFLVSTLFLKAQAFNVVLIPSTGCYSHDVMMRQVGEALGPTANITWIQTFIFDFGFGEIPLPSGWTRISLYVHSDEGMEVMRTAGSLMWEQNVPIDLDRPWDLRGPFIFYKMLEQHQTHCERMLDDQRLLQFLRTQKIDVIVLDHLLQECMGGLAYIFNSSVIQYSNWPVADATPYSGHGMPFLHRLGNTLSQIILIVTRYYQLYVLNSMFARRGSPQFEAIQLEAERVFYAGRSELLFEVVRPINNRVKHFSGVSKMNPRDYVTLLPEMNSRKANPVNCRAPATGFRHLNISLSSATWSNSTAHPLTFINCVRSSKSAVMRSLAIRRPQLYEGLAIEDVKKRFDAVSNEFPQLYWSSLTTEPFILVSFGSIAQTNSAFESLLWARNVTVPKNVRLSSWVPVKHILAHPNLQYLISHGGINTINELLLFGVPMLGVHLQLCYLLVSQLCSGDQVSNLQRLVDLGAAAKMSVKDIAQGELLTNMRRFERKLDRSKIPKFTVILFQYCPR</sequence>
<dbReference type="EMBL" id="WIXE01013392">
    <property type="protein sequence ID" value="KAK5975151.1"/>
    <property type="molecule type" value="Genomic_DNA"/>
</dbReference>
<protein>
    <recommendedName>
        <fullName evidence="2">glucuronosyltransferase</fullName>
        <ecNumber evidence="2">2.4.1.17</ecNumber>
    </recommendedName>
</protein>
<organism evidence="7 8">
    <name type="scientific">Trichostrongylus colubriformis</name>
    <name type="common">Black scour worm</name>
    <dbReference type="NCBI Taxonomy" id="6319"/>
    <lineage>
        <taxon>Eukaryota</taxon>
        <taxon>Metazoa</taxon>
        <taxon>Ecdysozoa</taxon>
        <taxon>Nematoda</taxon>
        <taxon>Chromadorea</taxon>
        <taxon>Rhabditida</taxon>
        <taxon>Rhabditina</taxon>
        <taxon>Rhabditomorpha</taxon>
        <taxon>Strongyloidea</taxon>
        <taxon>Trichostrongylidae</taxon>
        <taxon>Trichostrongylus</taxon>
    </lineage>
</organism>
<dbReference type="GO" id="GO:0015020">
    <property type="term" value="F:glucuronosyltransferase activity"/>
    <property type="evidence" value="ECO:0007669"/>
    <property type="project" value="UniProtKB-EC"/>
</dbReference>
<accession>A0AAN8IIU4</accession>
<dbReference type="InterPro" id="IPR002213">
    <property type="entry name" value="UDP_glucos_trans"/>
</dbReference>
<gene>
    <name evidence="7" type="ORF">GCK32_011542</name>
</gene>
<comment type="caution">
    <text evidence="7">The sequence shown here is derived from an EMBL/GenBank/DDBJ whole genome shotgun (WGS) entry which is preliminary data.</text>
</comment>